<protein>
    <submittedName>
        <fullName evidence="3">Triacylglycerol lipase</fullName>
    </submittedName>
</protein>
<evidence type="ECO:0000259" key="2">
    <source>
        <dbReference type="Pfam" id="PF00561"/>
    </source>
</evidence>
<name>A0A9X1UJ24_9BURK</name>
<keyword evidence="4" id="KW-1185">Reference proteome</keyword>
<dbReference type="InterPro" id="IPR029058">
    <property type="entry name" value="AB_hydrolase_fold"/>
</dbReference>
<evidence type="ECO:0000313" key="3">
    <source>
        <dbReference type="EMBL" id="MCG5075817.1"/>
    </source>
</evidence>
<evidence type="ECO:0000313" key="4">
    <source>
        <dbReference type="Proteomes" id="UP001139308"/>
    </source>
</evidence>
<dbReference type="SUPFAM" id="SSF53474">
    <property type="entry name" value="alpha/beta-Hydrolases"/>
    <property type="match status" value="1"/>
</dbReference>
<comment type="caution">
    <text evidence="3">The sequence shown here is derived from an EMBL/GenBank/DDBJ whole genome shotgun (WGS) entry which is preliminary data.</text>
</comment>
<evidence type="ECO:0000256" key="1">
    <source>
        <dbReference type="SAM" id="SignalP"/>
    </source>
</evidence>
<feature type="signal peptide" evidence="1">
    <location>
        <begin position="1"/>
        <end position="28"/>
    </location>
</feature>
<keyword evidence="1" id="KW-0732">Signal</keyword>
<proteinExistence type="predicted"/>
<dbReference type="EMBL" id="JAKLJA010000018">
    <property type="protein sequence ID" value="MCG5075817.1"/>
    <property type="molecule type" value="Genomic_DNA"/>
</dbReference>
<feature type="chain" id="PRO_5040977748" evidence="1">
    <location>
        <begin position="29"/>
        <end position="353"/>
    </location>
</feature>
<dbReference type="RefSeq" id="WP_238465663.1">
    <property type="nucleotide sequence ID" value="NZ_JAKLJA010000018.1"/>
</dbReference>
<feature type="domain" description="AB hydrolase-1" evidence="2">
    <location>
        <begin position="42"/>
        <end position="281"/>
    </location>
</feature>
<dbReference type="Pfam" id="PF00561">
    <property type="entry name" value="Abhydrolase_1"/>
    <property type="match status" value="1"/>
</dbReference>
<gene>
    <name evidence="3" type="ORF">L5014_20980</name>
</gene>
<dbReference type="InterPro" id="IPR000073">
    <property type="entry name" value="AB_hydrolase_1"/>
</dbReference>
<dbReference type="AlphaFoldDB" id="A0A9X1UJ24"/>
<dbReference type="Gene3D" id="3.40.50.1820">
    <property type="entry name" value="alpha/beta hydrolase"/>
    <property type="match status" value="1"/>
</dbReference>
<reference evidence="3" key="1">
    <citation type="submission" date="2022-01" db="EMBL/GenBank/DDBJ databases">
        <title>Genome sequence and assembly of Parabukholderia sp. RG36.</title>
        <authorList>
            <person name="Chhetri G."/>
        </authorList>
    </citation>
    <scope>NUCLEOTIDE SEQUENCE</scope>
    <source>
        <strain evidence="3">RG36</strain>
    </source>
</reference>
<dbReference type="Proteomes" id="UP001139308">
    <property type="component" value="Unassembled WGS sequence"/>
</dbReference>
<organism evidence="3 4">
    <name type="scientific">Paraburkholderia tagetis</name>
    <dbReference type="NCBI Taxonomy" id="2913261"/>
    <lineage>
        <taxon>Bacteria</taxon>
        <taxon>Pseudomonadati</taxon>
        <taxon>Pseudomonadota</taxon>
        <taxon>Betaproteobacteria</taxon>
        <taxon>Burkholderiales</taxon>
        <taxon>Burkholderiaceae</taxon>
        <taxon>Paraburkholderia</taxon>
    </lineage>
</organism>
<sequence>MFSSTRLRTAVGALACCAALLVSPAGPAATTPAVDHYAATKYPIILVHGLSGTDKIFGMFDYWYGIASDLQSHGAQVYTANLSSFQADDGPDSRGEQLLAYVKRVLAATGAQKVNLIGHSQGGLTSRYVAAVAPQLVASVTTIGTPHRGSEFADFAVDELNRDPTGQTSEAVGAFLNMYGVLSNSAHITNQDALLALRTLRTDSAALFNQRFPSAGLGAPGSCKTGAASETVDGHKHLLYSWSGSAIQQQMRIGNTVIAKDASVIPLIDPAISLDMTTPALLLTGTVMLGRNSGVNDGLVSTCSSLYGQVIGVNYKWNHVDQINQLFGIRGAYAEDPVAVIRTHANRLKLEGV</sequence>
<accession>A0A9X1UJ24</accession>